<dbReference type="InterPro" id="IPR003016">
    <property type="entry name" value="2-oxoA_DH_lipoyl-BS"/>
</dbReference>
<evidence type="ECO:0000256" key="3">
    <source>
        <dbReference type="ARBA" id="ARBA00022946"/>
    </source>
</evidence>
<dbReference type="InterPro" id="IPR011053">
    <property type="entry name" value="Single_hybrid_motif"/>
</dbReference>
<keyword evidence="6" id="KW-1185">Reference proteome</keyword>
<keyword evidence="3 4" id="KW-0809">Transit peptide</keyword>
<dbReference type="PANTHER" id="PTHR11715">
    <property type="entry name" value="GLYCINE CLEAVAGE SYSTEM H PROTEIN"/>
    <property type="match status" value="1"/>
</dbReference>
<comment type="cofactor">
    <cofactor evidence="4">
        <name>(R)-lipoate</name>
        <dbReference type="ChEBI" id="CHEBI:83088"/>
    </cofactor>
    <text evidence="4">Binds 1 lipoyl cofactor covalently.</text>
</comment>
<comment type="subunit">
    <text evidence="4">The glycine cleavage system is composed of four proteins: P, T, L and H.</text>
</comment>
<dbReference type="NCBIfam" id="TIGR00527">
    <property type="entry name" value="gcvH"/>
    <property type="match status" value="1"/>
</dbReference>
<dbReference type="PROSITE" id="PS00189">
    <property type="entry name" value="LIPOYL"/>
    <property type="match status" value="1"/>
</dbReference>
<dbReference type="PANTHER" id="PTHR11715:SF3">
    <property type="entry name" value="GLYCINE CLEAVAGE SYSTEM H PROTEIN-RELATED"/>
    <property type="match status" value="1"/>
</dbReference>
<evidence type="ECO:0000256" key="4">
    <source>
        <dbReference type="RuleBase" id="RU364055"/>
    </source>
</evidence>
<comment type="similarity">
    <text evidence="1 4">Belongs to the GcvH family.</text>
</comment>
<evidence type="ECO:0000313" key="5">
    <source>
        <dbReference type="EMBL" id="KAE8253926.1"/>
    </source>
</evidence>
<dbReference type="Gene3D" id="2.40.50.100">
    <property type="match status" value="1"/>
</dbReference>
<dbReference type="AlphaFoldDB" id="A0A177TMV1"/>
<evidence type="ECO:0000256" key="2">
    <source>
        <dbReference type="ARBA" id="ARBA00022823"/>
    </source>
</evidence>
<organism evidence="5 6">
    <name type="scientific">Tilletia indica</name>
    <dbReference type="NCBI Taxonomy" id="43049"/>
    <lineage>
        <taxon>Eukaryota</taxon>
        <taxon>Fungi</taxon>
        <taxon>Dikarya</taxon>
        <taxon>Basidiomycota</taxon>
        <taxon>Ustilaginomycotina</taxon>
        <taxon>Exobasidiomycetes</taxon>
        <taxon>Tilletiales</taxon>
        <taxon>Tilletiaceae</taxon>
        <taxon>Tilletia</taxon>
    </lineage>
</organism>
<gene>
    <name evidence="5" type="ORF">A4X13_0g3608</name>
</gene>
<reference evidence="5" key="2">
    <citation type="journal article" date="2019" name="IMA Fungus">
        <title>Genome sequencing and comparison of five Tilletia species to identify candidate genes for the detection of regulated species infecting wheat.</title>
        <authorList>
            <person name="Nguyen H.D.T."/>
            <person name="Sultana T."/>
            <person name="Kesanakurti P."/>
            <person name="Hambleton S."/>
        </authorList>
    </citation>
    <scope>NUCLEOTIDE SEQUENCE</scope>
    <source>
        <strain evidence="5">DAOMC 236416</strain>
    </source>
</reference>
<dbReference type="GO" id="GO:0005739">
    <property type="term" value="C:mitochondrion"/>
    <property type="evidence" value="ECO:0007669"/>
    <property type="project" value="UniProtKB-SubCell"/>
</dbReference>
<dbReference type="GO" id="GO:0009249">
    <property type="term" value="P:protein lipoylation"/>
    <property type="evidence" value="ECO:0007669"/>
    <property type="project" value="TreeGrafter"/>
</dbReference>
<dbReference type="Proteomes" id="UP000077521">
    <property type="component" value="Unassembled WGS sequence"/>
</dbReference>
<protein>
    <recommendedName>
        <fullName evidence="4">Glycine cleavage system H protein</fullName>
    </recommendedName>
</protein>
<dbReference type="SUPFAM" id="SSF51230">
    <property type="entry name" value="Single hybrid motif"/>
    <property type="match status" value="1"/>
</dbReference>
<proteinExistence type="inferred from homology"/>
<evidence type="ECO:0000313" key="6">
    <source>
        <dbReference type="Proteomes" id="UP000077521"/>
    </source>
</evidence>
<dbReference type="HAMAP" id="MF_00272">
    <property type="entry name" value="GcvH"/>
    <property type="match status" value="1"/>
</dbReference>
<keyword evidence="4" id="KW-0496">Mitochondrion</keyword>
<evidence type="ECO:0000256" key="1">
    <source>
        <dbReference type="ARBA" id="ARBA00009249"/>
    </source>
</evidence>
<dbReference type="InterPro" id="IPR000089">
    <property type="entry name" value="Biotin_lipoyl"/>
</dbReference>
<dbReference type="InterPro" id="IPR033753">
    <property type="entry name" value="GCV_H/Fam206"/>
</dbReference>
<dbReference type="GO" id="GO:0005960">
    <property type="term" value="C:glycine cleavage complex"/>
    <property type="evidence" value="ECO:0007669"/>
    <property type="project" value="UniProtKB-UniRule"/>
</dbReference>
<name>A0A177TMV1_9BASI</name>
<comment type="subcellular location">
    <subcellularLocation>
        <location evidence="4">Mitochondrion</location>
    </subcellularLocation>
</comment>
<keyword evidence="2 4" id="KW-0450">Lipoyl</keyword>
<dbReference type="Pfam" id="PF01597">
    <property type="entry name" value="GCV_H"/>
    <property type="match status" value="1"/>
</dbReference>
<dbReference type="EMBL" id="LWDF02000209">
    <property type="protein sequence ID" value="KAE8253926.1"/>
    <property type="molecule type" value="Genomic_DNA"/>
</dbReference>
<dbReference type="GO" id="GO:0019464">
    <property type="term" value="P:glycine decarboxylation via glycine cleavage system"/>
    <property type="evidence" value="ECO:0007669"/>
    <property type="project" value="UniProtKB-UniRule"/>
</dbReference>
<accession>A0A177TMV1</accession>
<dbReference type="InterPro" id="IPR017453">
    <property type="entry name" value="GCV_H_sub"/>
</dbReference>
<reference evidence="5" key="1">
    <citation type="submission" date="2016-04" db="EMBL/GenBank/DDBJ databases">
        <authorList>
            <person name="Nguyen H.D."/>
            <person name="Samba Siva P."/>
            <person name="Cullis J."/>
            <person name="Levesque C.A."/>
            <person name="Hambleton S."/>
        </authorList>
    </citation>
    <scope>NUCLEOTIDE SEQUENCE</scope>
    <source>
        <strain evidence="5">DAOMC 236416</strain>
    </source>
</reference>
<dbReference type="PROSITE" id="PS50968">
    <property type="entry name" value="BIOTINYL_LIPOYL"/>
    <property type="match status" value="1"/>
</dbReference>
<dbReference type="InterPro" id="IPR002930">
    <property type="entry name" value="GCV_H"/>
</dbReference>
<sequence length="169" mass="18001">MIAATLRTAALPALTRCATAASSTPRAAAAFVARRSFASSSYQLARRYSKDHEWADLPEGGSVATVGITQHAANQLGDVVFVELKQKGTQVEEGAELGTIESVKAVSELYAPLSGTIEDINKVVVDEPGTINEDPESDGWIVKVKVSSPAEFENLLTREAYDAFIAEDS</sequence>
<comment type="caution">
    <text evidence="5">The sequence shown here is derived from an EMBL/GenBank/DDBJ whole genome shotgun (WGS) entry which is preliminary data.</text>
</comment>
<dbReference type="CDD" id="cd06848">
    <property type="entry name" value="GCS_H"/>
    <property type="match status" value="1"/>
</dbReference>
<comment type="function">
    <text evidence="4">The H protein shuttles the methylamine group of glycine from the P protein to the T protein.</text>
</comment>
<dbReference type="NCBIfam" id="NF002270">
    <property type="entry name" value="PRK01202.1"/>
    <property type="match status" value="1"/>
</dbReference>